<dbReference type="Proteomes" id="UP001159363">
    <property type="component" value="Chromosome 2"/>
</dbReference>
<gene>
    <name evidence="2" type="ORF">PR048_005067</name>
</gene>
<feature type="region of interest" description="Disordered" evidence="1">
    <location>
        <begin position="459"/>
        <end position="491"/>
    </location>
</feature>
<comment type="caution">
    <text evidence="2">The sequence shown here is derived from an EMBL/GenBank/DDBJ whole genome shotgun (WGS) entry which is preliminary data.</text>
</comment>
<protein>
    <submittedName>
        <fullName evidence="2">Uncharacterized protein</fullName>
    </submittedName>
</protein>
<feature type="region of interest" description="Disordered" evidence="1">
    <location>
        <begin position="886"/>
        <end position="920"/>
    </location>
</feature>
<proteinExistence type="predicted"/>
<reference evidence="2 3" key="1">
    <citation type="submission" date="2023-02" db="EMBL/GenBank/DDBJ databases">
        <title>LHISI_Scaffold_Assembly.</title>
        <authorList>
            <person name="Stuart O.P."/>
            <person name="Cleave R."/>
            <person name="Magrath M.J.L."/>
            <person name="Mikheyev A.S."/>
        </authorList>
    </citation>
    <scope>NUCLEOTIDE SEQUENCE [LARGE SCALE GENOMIC DNA]</scope>
    <source>
        <strain evidence="2">Daus_M_001</strain>
        <tissue evidence="2">Leg muscle</tissue>
    </source>
</reference>
<feature type="compositionally biased region" description="Basic and acidic residues" evidence="1">
    <location>
        <begin position="459"/>
        <end position="479"/>
    </location>
</feature>
<dbReference type="EMBL" id="JARBHB010000002">
    <property type="protein sequence ID" value="KAJ8892487.1"/>
    <property type="molecule type" value="Genomic_DNA"/>
</dbReference>
<sequence>MAPKEVADNSIMKTIYNKVKVQSWGIYTYLESGRDHREKFIVNWSFEIFQVISIRQTYPRMYHIETYDGEPIRVDQINIWLIKSLKGRKICPWFDGEDSEKHTTPGLRILILKDFNTIFAAVANIRLCVKGKLLSGWKQEGIDSGIRHGLLHLFEAFPRLAVCMHISHPHATGSGSCRKHLTIAASSGSMHWLEGSKVTSAIPLCTIFSHSCTLGEDGRATCQILHKHCTSTYLVADELTLWWAGWTEGGKLQGATKDGACAVAHCGAPGIVAGTKRINERYHKRLVLLCRGWFQKCSHYREQPLHKNEEFLQKGQSRGLHVSSCSSPPPRPASNSPTPEVKSPVVKVLRRCRVELLLLFHVQPTIQLRPCAVLILQPSNSITVVDELTGASSEGLTTATYRAKWEEDWGFICRSNDDYQPATSLLLRLAVSRPHTKRDSSIRSEKDLVYPTTSHVQGHEHCHLHSAESADPHSIERRSNHSQSPTEQEGRRLGSAFGIIIKVKTFRSMIIQRPALTLHLAPPAIRPHAGDLHLDTSSVRPLLHVSKRDVVPQESPVERGGFDLHNAAVACRYSNQTIPFNLTQDDGQMRSFIVSTNMHDCPSPLPTTNLTPGAEFKPLTDCCTLNLNKWETTDSQSKATTRIMPRDEFAAVQVEIAMKLCDNIRPVVARVADIAKKDNHADMFFLVAGKSHCCLRTIRAALCWDQPLRRVALGHTEARRSATLGSSTRSEMSYISSEHWRLSAPSCLLLPEALPVGRPDARTATRGPRSTPDDSPPSRQFCYCDGTKGEAERALEAQQNELTRQLTTLPEHLNTAPSQQETALDYSFSDTREYILYQTSTRGYLRSRPLQSLQTTQPFLISIPPTEHAYTNRNEKIEHNYVNSADETKHTPQSPNINESTDVPDVPQLPPPLKHNRHIK</sequence>
<evidence type="ECO:0000256" key="1">
    <source>
        <dbReference type="SAM" id="MobiDB-lite"/>
    </source>
</evidence>
<evidence type="ECO:0000313" key="3">
    <source>
        <dbReference type="Proteomes" id="UP001159363"/>
    </source>
</evidence>
<organism evidence="2 3">
    <name type="scientific">Dryococelus australis</name>
    <dbReference type="NCBI Taxonomy" id="614101"/>
    <lineage>
        <taxon>Eukaryota</taxon>
        <taxon>Metazoa</taxon>
        <taxon>Ecdysozoa</taxon>
        <taxon>Arthropoda</taxon>
        <taxon>Hexapoda</taxon>
        <taxon>Insecta</taxon>
        <taxon>Pterygota</taxon>
        <taxon>Neoptera</taxon>
        <taxon>Polyneoptera</taxon>
        <taxon>Phasmatodea</taxon>
        <taxon>Verophasmatodea</taxon>
        <taxon>Anareolatae</taxon>
        <taxon>Phasmatidae</taxon>
        <taxon>Eurycanthinae</taxon>
        <taxon>Dryococelus</taxon>
    </lineage>
</organism>
<feature type="region of interest" description="Disordered" evidence="1">
    <location>
        <begin position="319"/>
        <end position="341"/>
    </location>
</feature>
<evidence type="ECO:0000313" key="2">
    <source>
        <dbReference type="EMBL" id="KAJ8892487.1"/>
    </source>
</evidence>
<feature type="region of interest" description="Disordered" evidence="1">
    <location>
        <begin position="758"/>
        <end position="780"/>
    </location>
</feature>
<feature type="compositionally biased region" description="Polar residues" evidence="1">
    <location>
        <begin position="886"/>
        <end position="901"/>
    </location>
</feature>
<name>A0ABQ9I762_9NEOP</name>
<accession>A0ABQ9I762</accession>
<keyword evidence="3" id="KW-1185">Reference proteome</keyword>